<keyword evidence="1" id="KW-0175">Coiled coil</keyword>
<organism evidence="3 4">
    <name type="scientific">Paramecium primaurelia</name>
    <dbReference type="NCBI Taxonomy" id="5886"/>
    <lineage>
        <taxon>Eukaryota</taxon>
        <taxon>Sar</taxon>
        <taxon>Alveolata</taxon>
        <taxon>Ciliophora</taxon>
        <taxon>Intramacronucleata</taxon>
        <taxon>Oligohymenophorea</taxon>
        <taxon>Peniculida</taxon>
        <taxon>Parameciidae</taxon>
        <taxon>Paramecium</taxon>
    </lineage>
</organism>
<dbReference type="AlphaFoldDB" id="A0A8S1NYN2"/>
<comment type="caution">
    <text evidence="3">The sequence shown here is derived from an EMBL/GenBank/DDBJ whole genome shotgun (WGS) entry which is preliminary data.</text>
</comment>
<proteinExistence type="predicted"/>
<feature type="coiled-coil region" evidence="1">
    <location>
        <begin position="135"/>
        <end position="215"/>
    </location>
</feature>
<dbReference type="Proteomes" id="UP000688137">
    <property type="component" value="Unassembled WGS sequence"/>
</dbReference>
<name>A0A8S1NYN2_PARPR</name>
<evidence type="ECO:0000313" key="4">
    <source>
        <dbReference type="Proteomes" id="UP000688137"/>
    </source>
</evidence>
<evidence type="ECO:0000313" key="3">
    <source>
        <dbReference type="EMBL" id="CAD8094825.1"/>
    </source>
</evidence>
<dbReference type="EMBL" id="CAJJDM010000100">
    <property type="protein sequence ID" value="CAD8094825.1"/>
    <property type="molecule type" value="Genomic_DNA"/>
</dbReference>
<dbReference type="OMA" id="NNMNQTA"/>
<evidence type="ECO:0000256" key="2">
    <source>
        <dbReference type="SAM" id="MobiDB-lite"/>
    </source>
</evidence>
<gene>
    <name evidence="3" type="ORF">PPRIM_AZ9-3.1.T0970051</name>
</gene>
<reference evidence="3" key="1">
    <citation type="submission" date="2021-01" db="EMBL/GenBank/DDBJ databases">
        <authorList>
            <consortium name="Genoscope - CEA"/>
            <person name="William W."/>
        </authorList>
    </citation>
    <scope>NUCLEOTIDE SEQUENCE</scope>
</reference>
<evidence type="ECO:0000256" key="1">
    <source>
        <dbReference type="SAM" id="Coils"/>
    </source>
</evidence>
<accession>A0A8S1NYN2</accession>
<sequence>MYDSITTEQRPTLYRNSDQKQQYQMPITNDSHLHHLTPMTGMKTYESPSKPYTSPEQQTMAYTTSPNNVNSFVSPIRPQILQPQLISPQKPIPSYINQSPYIRPQITSIQPIQLPLKPTIEEIHISEHPVQVIKREELDRSYQEQIQKLENQLNSLQMENIKLRSVQATEKISIGEDVTRINQLKDEIQRYMKIAFELQQEIDIWKKRYADFEAEVRFQYGVEQELSNTKRDLQETNIILNHEIKMQKDLVLEWQKKYKDLEFKIFGFNEESSVIQKTKEQQIRELQSKLALMTTEVERVNVLNEQKNNEMERWKGRFQDIETESLEKDSRLTQLNTEMSRLRQVIDNLNRENGLLKTKIINPTEFQNKINLQSQQIEQLQLKLKQSNQDYENLYQEHNQLQLQVQLNQDNKAQSYKDQIAKLELELRKVQRTFLEKDQQIKELNEKNEEMETLLQNQQSSQQKTETYVTHYVNEANQWKKKFEEQNKKYFEVQEKLALAEAELQSIKKRQQTQPTVTQTVYEVKNTSTVRTNNNMNQTARIP</sequence>
<keyword evidence="4" id="KW-1185">Reference proteome</keyword>
<feature type="region of interest" description="Disordered" evidence="2">
    <location>
        <begin position="1"/>
        <end position="21"/>
    </location>
</feature>
<protein>
    <submittedName>
        <fullName evidence="3">Uncharacterized protein</fullName>
    </submittedName>
</protein>
<feature type="coiled-coil region" evidence="1">
    <location>
        <begin position="276"/>
        <end position="510"/>
    </location>
</feature>